<comment type="caution">
    <text evidence="1">The sequence shown here is derived from an EMBL/GenBank/DDBJ whole genome shotgun (WGS) entry which is preliminary data.</text>
</comment>
<dbReference type="EMBL" id="AONQ01000016">
    <property type="protein sequence ID" value="EME70555.1"/>
    <property type="molecule type" value="Genomic_DNA"/>
</dbReference>
<keyword evidence="2" id="KW-1185">Reference proteome</keyword>
<protein>
    <submittedName>
        <fullName evidence="1">Acylneuraminate cytidylyltransferase</fullName>
    </submittedName>
</protein>
<name>M2Z8B9_9PROT</name>
<dbReference type="CDD" id="cd02513">
    <property type="entry name" value="CMP-NeuAc_Synthase"/>
    <property type="match status" value="1"/>
</dbReference>
<accession>M2Z8B9</accession>
<proteinExistence type="predicted"/>
<dbReference type="SUPFAM" id="SSF53448">
    <property type="entry name" value="Nucleotide-diphospho-sugar transferases"/>
    <property type="match status" value="1"/>
</dbReference>
<dbReference type="InterPro" id="IPR050793">
    <property type="entry name" value="CMP-NeuNAc_synthase"/>
</dbReference>
<evidence type="ECO:0000313" key="2">
    <source>
        <dbReference type="Proteomes" id="UP000011744"/>
    </source>
</evidence>
<sequence>MIGTRRVIALIPARGGSKGLPGKNITPLGGKPLIAWSIEAAKASRYVDDVAVTTDDPAIAQVARQWGATVVDRPVELATDTAPIEGALFHAVDSLGGGWEVLVLLQPTSPLRSAEDIDRCVETMAEREAPCALTVCDPGKSPYWMYTLGEGGRMCPVVPGIEGRRRQDLPEAYALNGAVYVAEIAWLRANGKFMSPETVASLMPRERSVDIDSAHDLIIAKAIIAAAGQV</sequence>
<dbReference type="GO" id="GO:0008781">
    <property type="term" value="F:N-acylneuraminate cytidylyltransferase activity"/>
    <property type="evidence" value="ECO:0007669"/>
    <property type="project" value="TreeGrafter"/>
</dbReference>
<dbReference type="InterPro" id="IPR003329">
    <property type="entry name" value="Cytidylyl_trans"/>
</dbReference>
<dbReference type="AlphaFoldDB" id="M2Z8B9"/>
<dbReference type="STRING" id="1244869.H261_07993"/>
<dbReference type="RefSeq" id="WP_008616218.1">
    <property type="nucleotide sequence ID" value="NZ_AONQ01000016.1"/>
</dbReference>
<dbReference type="OrthoDB" id="9805604at2"/>
<dbReference type="eggNOG" id="COG1083">
    <property type="taxonomic scope" value="Bacteria"/>
</dbReference>
<dbReference type="Pfam" id="PF02348">
    <property type="entry name" value="CTP_transf_3"/>
    <property type="match status" value="1"/>
</dbReference>
<dbReference type="InterPro" id="IPR029044">
    <property type="entry name" value="Nucleotide-diphossugar_trans"/>
</dbReference>
<gene>
    <name evidence="1" type="ORF">H261_07993</name>
</gene>
<dbReference type="Proteomes" id="UP000011744">
    <property type="component" value="Unassembled WGS sequence"/>
</dbReference>
<dbReference type="PANTHER" id="PTHR21485">
    <property type="entry name" value="HAD SUPERFAMILY MEMBERS CMAS AND KDSC"/>
    <property type="match status" value="1"/>
</dbReference>
<dbReference type="PATRIC" id="fig|1244869.3.peg.1616"/>
<dbReference type="Gene3D" id="3.90.550.10">
    <property type="entry name" value="Spore Coat Polysaccharide Biosynthesis Protein SpsA, Chain A"/>
    <property type="match status" value="1"/>
</dbReference>
<organism evidence="1 2">
    <name type="scientific">Paramagnetospirillum caucaseum</name>
    <dbReference type="NCBI Taxonomy" id="1244869"/>
    <lineage>
        <taxon>Bacteria</taxon>
        <taxon>Pseudomonadati</taxon>
        <taxon>Pseudomonadota</taxon>
        <taxon>Alphaproteobacteria</taxon>
        <taxon>Rhodospirillales</taxon>
        <taxon>Magnetospirillaceae</taxon>
        <taxon>Paramagnetospirillum</taxon>
    </lineage>
</organism>
<keyword evidence="1" id="KW-0548">Nucleotidyltransferase</keyword>
<reference evidence="1 2" key="1">
    <citation type="journal article" date="2014" name="Genome Announc.">
        <title>Draft Genome Sequence of Magnetospirillum sp. Strain SO-1, a Freshwater Magnetotactic Bacterium Isolated from the Ol'khovka River, Russia.</title>
        <authorList>
            <person name="Grouzdev D.S."/>
            <person name="Dziuba M.V."/>
            <person name="Sukhacheva M.S."/>
            <person name="Mardanov A.V."/>
            <person name="Beletskiy A.V."/>
            <person name="Kuznetsov B.B."/>
            <person name="Skryabin K.G."/>
        </authorList>
    </citation>
    <scope>NUCLEOTIDE SEQUENCE [LARGE SCALE GENOMIC DNA]</scope>
    <source>
        <strain evidence="1 2">SO-1</strain>
    </source>
</reference>
<keyword evidence="1" id="KW-0808">Transferase</keyword>
<dbReference type="PANTHER" id="PTHR21485:SF6">
    <property type="entry name" value="N-ACYLNEURAMINATE CYTIDYLYLTRANSFERASE-RELATED"/>
    <property type="match status" value="1"/>
</dbReference>
<evidence type="ECO:0000313" key="1">
    <source>
        <dbReference type="EMBL" id="EME70555.1"/>
    </source>
</evidence>